<dbReference type="PANTHER" id="PTHR13950:SF9">
    <property type="entry name" value="RABCONNECTIN-3A"/>
    <property type="match status" value="1"/>
</dbReference>
<feature type="region of interest" description="Disordered" evidence="1">
    <location>
        <begin position="32"/>
        <end position="55"/>
    </location>
</feature>
<name>A0AAD5N2D0_PARTN</name>
<dbReference type="GO" id="GO:0043291">
    <property type="term" value="C:RAVE complex"/>
    <property type="evidence" value="ECO:0007669"/>
    <property type="project" value="TreeGrafter"/>
</dbReference>
<organism evidence="2 3">
    <name type="scientific">Parelaphostrongylus tenuis</name>
    <name type="common">Meningeal worm</name>
    <dbReference type="NCBI Taxonomy" id="148309"/>
    <lineage>
        <taxon>Eukaryota</taxon>
        <taxon>Metazoa</taxon>
        <taxon>Ecdysozoa</taxon>
        <taxon>Nematoda</taxon>
        <taxon>Chromadorea</taxon>
        <taxon>Rhabditida</taxon>
        <taxon>Rhabditina</taxon>
        <taxon>Rhabditomorpha</taxon>
        <taxon>Strongyloidea</taxon>
        <taxon>Metastrongylidae</taxon>
        <taxon>Parelaphostrongylus</taxon>
    </lineage>
</organism>
<dbReference type="PANTHER" id="PTHR13950">
    <property type="entry name" value="RABCONNECTIN-RELATED"/>
    <property type="match status" value="1"/>
</dbReference>
<sequence length="108" mass="12013">MPMLLAEISVLLMIHSFHPIKLDDDDLDEMLRESDSVSRPRCPSTSSMDPKDGSFPVSFTAKHNRVLTELLTHTHLPGLSSVDQMHLLAIADTLSHFSTNVMDKLTPS</sequence>
<reference evidence="2" key="1">
    <citation type="submission" date="2021-06" db="EMBL/GenBank/DDBJ databases">
        <title>Parelaphostrongylus tenuis whole genome reference sequence.</title>
        <authorList>
            <person name="Garwood T.J."/>
            <person name="Larsen P.A."/>
            <person name="Fountain-Jones N.M."/>
            <person name="Garbe J.R."/>
            <person name="Macchietto M.G."/>
            <person name="Kania S.A."/>
            <person name="Gerhold R.W."/>
            <person name="Richards J.E."/>
            <person name="Wolf T.M."/>
        </authorList>
    </citation>
    <scope>NUCLEOTIDE SEQUENCE</scope>
    <source>
        <strain evidence="2">MNPRO001-30</strain>
        <tissue evidence="2">Meninges</tissue>
    </source>
</reference>
<gene>
    <name evidence="2" type="ORF">KIN20_013693</name>
</gene>
<protein>
    <submittedName>
        <fullName evidence="2">Uncharacterized protein</fullName>
    </submittedName>
</protein>
<dbReference type="Proteomes" id="UP001196413">
    <property type="component" value="Unassembled WGS sequence"/>
</dbReference>
<evidence type="ECO:0000313" key="2">
    <source>
        <dbReference type="EMBL" id="KAJ1356069.1"/>
    </source>
</evidence>
<dbReference type="GO" id="GO:0007035">
    <property type="term" value="P:vacuolar acidification"/>
    <property type="evidence" value="ECO:0007669"/>
    <property type="project" value="TreeGrafter"/>
</dbReference>
<comment type="caution">
    <text evidence="2">The sequence shown here is derived from an EMBL/GenBank/DDBJ whole genome shotgun (WGS) entry which is preliminary data.</text>
</comment>
<evidence type="ECO:0000313" key="3">
    <source>
        <dbReference type="Proteomes" id="UP001196413"/>
    </source>
</evidence>
<proteinExistence type="predicted"/>
<dbReference type="AlphaFoldDB" id="A0AAD5N2D0"/>
<evidence type="ECO:0000256" key="1">
    <source>
        <dbReference type="SAM" id="MobiDB-lite"/>
    </source>
</evidence>
<dbReference type="EMBL" id="JAHQIW010002671">
    <property type="protein sequence ID" value="KAJ1356069.1"/>
    <property type="molecule type" value="Genomic_DNA"/>
</dbReference>
<dbReference type="InterPro" id="IPR052208">
    <property type="entry name" value="DmX-like/RAVE_component"/>
</dbReference>
<keyword evidence="3" id="KW-1185">Reference proteome</keyword>
<accession>A0AAD5N2D0</accession>